<evidence type="ECO:0000256" key="1">
    <source>
        <dbReference type="ARBA" id="ARBA00023015"/>
    </source>
</evidence>
<keyword evidence="6" id="KW-1185">Reference proteome</keyword>
<proteinExistence type="predicted"/>
<dbReference type="SMART" id="SM00421">
    <property type="entry name" value="HTH_LUXR"/>
    <property type="match status" value="1"/>
</dbReference>
<dbReference type="PROSITE" id="PS50043">
    <property type="entry name" value="HTH_LUXR_2"/>
    <property type="match status" value="1"/>
</dbReference>
<dbReference type="PRINTS" id="PR00038">
    <property type="entry name" value="HTHLUXR"/>
</dbReference>
<evidence type="ECO:0000259" key="4">
    <source>
        <dbReference type="PROSITE" id="PS50043"/>
    </source>
</evidence>
<accession>A0A4R1K8K9</accession>
<dbReference type="Proteomes" id="UP000294614">
    <property type="component" value="Unassembled WGS sequence"/>
</dbReference>
<dbReference type="InterPro" id="IPR036693">
    <property type="entry name" value="TF_LuxR_autoind-bd_dom_sf"/>
</dbReference>
<evidence type="ECO:0000313" key="6">
    <source>
        <dbReference type="Proteomes" id="UP000294614"/>
    </source>
</evidence>
<comment type="caution">
    <text evidence="5">The sequence shown here is derived from an EMBL/GenBank/DDBJ whole genome shotgun (WGS) entry which is preliminary data.</text>
</comment>
<dbReference type="PROSITE" id="PS00622">
    <property type="entry name" value="HTH_LUXR_1"/>
    <property type="match status" value="1"/>
</dbReference>
<dbReference type="GO" id="GO:0006355">
    <property type="term" value="P:regulation of DNA-templated transcription"/>
    <property type="evidence" value="ECO:0007669"/>
    <property type="project" value="InterPro"/>
</dbReference>
<dbReference type="GO" id="GO:0003677">
    <property type="term" value="F:DNA binding"/>
    <property type="evidence" value="ECO:0007669"/>
    <property type="project" value="UniProtKB-KW"/>
</dbReference>
<keyword evidence="3" id="KW-0804">Transcription</keyword>
<sequence length="237" mass="27196">MLKRKELTSILDFSLELLNLRTYSGFTSTVMGLKGLFEFDFVHIGAVYFSEEWKMQTFYTNLNVMKEWSPYQYSTSHAPNDPVYHMVSAGKTMMWWEELPPAITTAVGTESSLPNLCGYSFSKVAPDKSRTAVISFGGREFFKNERTEELLYYIYPHLANAYYRLSEMNDIDPGLISGREMDVLRWLKAGKTSWEISKILDISENTVNFHIKNIKRKLNATNRQHAVAIAIANSIIS</sequence>
<feature type="domain" description="HTH luxR-type" evidence="4">
    <location>
        <begin position="169"/>
        <end position="234"/>
    </location>
</feature>
<dbReference type="InterPro" id="IPR000792">
    <property type="entry name" value="Tscrpt_reg_LuxR_C"/>
</dbReference>
<dbReference type="RefSeq" id="WP_132873536.1">
    <property type="nucleotide sequence ID" value="NZ_JAJUHT010000001.1"/>
</dbReference>
<dbReference type="CDD" id="cd06170">
    <property type="entry name" value="LuxR_C_like"/>
    <property type="match status" value="1"/>
</dbReference>
<dbReference type="InterPro" id="IPR016032">
    <property type="entry name" value="Sig_transdc_resp-reg_C-effctor"/>
</dbReference>
<dbReference type="PANTHER" id="PTHR44688:SF16">
    <property type="entry name" value="DNA-BINDING TRANSCRIPTIONAL ACTIVATOR DEVR_DOSR"/>
    <property type="match status" value="1"/>
</dbReference>
<keyword evidence="2 5" id="KW-0238">DNA-binding</keyword>
<keyword evidence="1" id="KW-0805">Transcription regulation</keyword>
<gene>
    <name evidence="5" type="ORF">C8D98_1544</name>
</gene>
<dbReference type="Gene3D" id="3.30.450.80">
    <property type="entry name" value="Transcription factor LuxR-like, autoinducer-binding domain"/>
    <property type="match status" value="1"/>
</dbReference>
<dbReference type="Pfam" id="PF00196">
    <property type="entry name" value="GerE"/>
    <property type="match status" value="1"/>
</dbReference>
<dbReference type="AlphaFoldDB" id="A0A4R1K8K9"/>
<evidence type="ECO:0000256" key="2">
    <source>
        <dbReference type="ARBA" id="ARBA00023125"/>
    </source>
</evidence>
<name>A0A4R1K8K9_9BACT</name>
<dbReference type="OrthoDB" id="9774661at2"/>
<dbReference type="EMBL" id="SMGG01000004">
    <property type="protein sequence ID" value="TCK60665.1"/>
    <property type="molecule type" value="Genomic_DNA"/>
</dbReference>
<dbReference type="PANTHER" id="PTHR44688">
    <property type="entry name" value="DNA-BINDING TRANSCRIPTIONAL ACTIVATOR DEVR_DOSR"/>
    <property type="match status" value="1"/>
</dbReference>
<dbReference type="SUPFAM" id="SSF46894">
    <property type="entry name" value="C-terminal effector domain of the bipartite response regulators"/>
    <property type="match status" value="1"/>
</dbReference>
<reference evidence="5 6" key="1">
    <citation type="submission" date="2019-03" db="EMBL/GenBank/DDBJ databases">
        <title>Genomic Encyclopedia of Type Strains, Phase IV (KMG-IV): sequencing the most valuable type-strain genomes for metagenomic binning, comparative biology and taxonomic classification.</title>
        <authorList>
            <person name="Goeker M."/>
        </authorList>
    </citation>
    <scope>NUCLEOTIDE SEQUENCE [LARGE SCALE GENOMIC DNA]</scope>
    <source>
        <strain evidence="5 6">DSM 24984</strain>
    </source>
</reference>
<dbReference type="Gene3D" id="1.10.10.10">
    <property type="entry name" value="Winged helix-like DNA-binding domain superfamily/Winged helix DNA-binding domain"/>
    <property type="match status" value="1"/>
</dbReference>
<evidence type="ECO:0000313" key="5">
    <source>
        <dbReference type="EMBL" id="TCK60665.1"/>
    </source>
</evidence>
<evidence type="ECO:0000256" key="3">
    <source>
        <dbReference type="ARBA" id="ARBA00023163"/>
    </source>
</evidence>
<dbReference type="InterPro" id="IPR036388">
    <property type="entry name" value="WH-like_DNA-bd_sf"/>
</dbReference>
<protein>
    <submittedName>
        <fullName evidence="5">DNA-binding CsgD family transcriptional regulator</fullName>
    </submittedName>
</protein>
<organism evidence="5 6">
    <name type="scientific">Seleniivibrio woodruffii</name>
    <dbReference type="NCBI Taxonomy" id="1078050"/>
    <lineage>
        <taxon>Bacteria</taxon>
        <taxon>Pseudomonadati</taxon>
        <taxon>Deferribacterota</taxon>
        <taxon>Deferribacteres</taxon>
        <taxon>Deferribacterales</taxon>
        <taxon>Geovibrionaceae</taxon>
        <taxon>Seleniivibrio</taxon>
    </lineage>
</organism>
<dbReference type="SUPFAM" id="SSF75516">
    <property type="entry name" value="Pheromone-binding domain of LuxR-like quorum-sensing transcription factors"/>
    <property type="match status" value="1"/>
</dbReference>